<proteinExistence type="predicted"/>
<dbReference type="Proteomes" id="UP000053097">
    <property type="component" value="Unassembled WGS sequence"/>
</dbReference>
<keyword evidence="2" id="KW-1185">Reference proteome</keyword>
<accession>A0A026VSE2</accession>
<organism evidence="1 2">
    <name type="scientific">Ooceraea biroi</name>
    <name type="common">Clonal raider ant</name>
    <name type="synonym">Cerapachys biroi</name>
    <dbReference type="NCBI Taxonomy" id="2015173"/>
    <lineage>
        <taxon>Eukaryota</taxon>
        <taxon>Metazoa</taxon>
        <taxon>Ecdysozoa</taxon>
        <taxon>Arthropoda</taxon>
        <taxon>Hexapoda</taxon>
        <taxon>Insecta</taxon>
        <taxon>Pterygota</taxon>
        <taxon>Neoptera</taxon>
        <taxon>Endopterygota</taxon>
        <taxon>Hymenoptera</taxon>
        <taxon>Apocrita</taxon>
        <taxon>Aculeata</taxon>
        <taxon>Formicoidea</taxon>
        <taxon>Formicidae</taxon>
        <taxon>Dorylinae</taxon>
        <taxon>Ooceraea</taxon>
    </lineage>
</organism>
<evidence type="ECO:0008006" key="3">
    <source>
        <dbReference type="Google" id="ProtNLM"/>
    </source>
</evidence>
<sequence length="62" mass="7092">GATYLEFLQNTLPVFMENVSLAMCRDIWFQHDDVPLHFSLAVRAHLNNTYGEQWIGRTGPVA</sequence>
<feature type="non-terminal residue" evidence="1">
    <location>
        <position position="1"/>
    </location>
</feature>
<name>A0A026VSE2_OOCBI</name>
<evidence type="ECO:0000313" key="2">
    <source>
        <dbReference type="Proteomes" id="UP000053097"/>
    </source>
</evidence>
<dbReference type="PANTHER" id="PTHR47326">
    <property type="entry name" value="TRANSPOSABLE ELEMENT TC3 TRANSPOSASE-LIKE PROTEIN"/>
    <property type="match status" value="1"/>
</dbReference>
<dbReference type="Gene3D" id="3.30.420.10">
    <property type="entry name" value="Ribonuclease H-like superfamily/Ribonuclease H"/>
    <property type="match status" value="1"/>
</dbReference>
<reference evidence="1 2" key="1">
    <citation type="journal article" date="2014" name="Curr. Biol.">
        <title>The genome of the clonal raider ant Cerapachys biroi.</title>
        <authorList>
            <person name="Oxley P.R."/>
            <person name="Ji L."/>
            <person name="Fetter-Pruneda I."/>
            <person name="McKenzie S.K."/>
            <person name="Li C."/>
            <person name="Hu H."/>
            <person name="Zhang G."/>
            <person name="Kronauer D.J."/>
        </authorList>
    </citation>
    <scope>NUCLEOTIDE SEQUENCE [LARGE SCALE GENOMIC DNA]</scope>
</reference>
<protein>
    <recommendedName>
        <fullName evidence="3">Histone-lysine N-methyltransferase SETMAR</fullName>
    </recommendedName>
</protein>
<gene>
    <name evidence="1" type="ORF">X777_00029</name>
</gene>
<dbReference type="EMBL" id="KK110443">
    <property type="protein sequence ID" value="EZA46565.1"/>
    <property type="molecule type" value="Genomic_DNA"/>
</dbReference>
<dbReference type="AlphaFoldDB" id="A0A026VSE2"/>
<dbReference type="InterPro" id="IPR036397">
    <property type="entry name" value="RNaseH_sf"/>
</dbReference>
<dbReference type="GO" id="GO:0003676">
    <property type="term" value="F:nucleic acid binding"/>
    <property type="evidence" value="ECO:0007669"/>
    <property type="project" value="InterPro"/>
</dbReference>
<dbReference type="PANTHER" id="PTHR47326:SF1">
    <property type="entry name" value="HTH PSQ-TYPE DOMAIN-CONTAINING PROTEIN"/>
    <property type="match status" value="1"/>
</dbReference>
<evidence type="ECO:0000313" key="1">
    <source>
        <dbReference type="EMBL" id="EZA46565.1"/>
    </source>
</evidence>